<dbReference type="PIRSF" id="PIRSF004930">
    <property type="entry name" value="Tln_factor_SUA5"/>
    <property type="match status" value="1"/>
</dbReference>
<comment type="catalytic activity">
    <reaction evidence="12 13">
        <text>L-threonine + hydrogencarbonate + ATP = L-threonylcarbamoyladenylate + diphosphate + H2O</text>
        <dbReference type="Rhea" id="RHEA:36407"/>
        <dbReference type="ChEBI" id="CHEBI:15377"/>
        <dbReference type="ChEBI" id="CHEBI:17544"/>
        <dbReference type="ChEBI" id="CHEBI:30616"/>
        <dbReference type="ChEBI" id="CHEBI:33019"/>
        <dbReference type="ChEBI" id="CHEBI:57926"/>
        <dbReference type="ChEBI" id="CHEBI:73682"/>
        <dbReference type="EC" id="2.7.7.87"/>
    </reaction>
</comment>
<feature type="domain" description="YrdC-like" evidence="14">
    <location>
        <begin position="9"/>
        <end position="196"/>
    </location>
</feature>
<evidence type="ECO:0000256" key="13">
    <source>
        <dbReference type="PIRNR" id="PIRNR004930"/>
    </source>
</evidence>
<dbReference type="PANTHER" id="PTHR17490:SF16">
    <property type="entry name" value="THREONYLCARBAMOYL-AMP SYNTHASE"/>
    <property type="match status" value="1"/>
</dbReference>
<dbReference type="NCBIfam" id="TIGR00057">
    <property type="entry name" value="L-threonylcarbamoyladenylate synthase"/>
    <property type="match status" value="1"/>
</dbReference>
<evidence type="ECO:0000259" key="14">
    <source>
        <dbReference type="PROSITE" id="PS51163"/>
    </source>
</evidence>
<dbReference type="InterPro" id="IPR038385">
    <property type="entry name" value="Sua5/YwlC_C"/>
</dbReference>
<gene>
    <name evidence="15" type="ORF">DKL58_03980</name>
</gene>
<reference evidence="15 16" key="1">
    <citation type="submission" date="2018-05" db="EMBL/GenBank/DDBJ databases">
        <title>Reference genomes for bee gut microbiota database.</title>
        <authorList>
            <person name="Ellegaard K.M."/>
        </authorList>
    </citation>
    <scope>NUCLEOTIDE SEQUENCE [LARGE SCALE GENOMIC DNA]</scope>
    <source>
        <strain evidence="15 16">ESL0186</strain>
    </source>
</reference>
<evidence type="ECO:0000256" key="3">
    <source>
        <dbReference type="ARBA" id="ARBA00012584"/>
    </source>
</evidence>
<evidence type="ECO:0000256" key="4">
    <source>
        <dbReference type="ARBA" id="ARBA00015492"/>
    </source>
</evidence>
<dbReference type="InterPro" id="IPR010923">
    <property type="entry name" value="T(6)A37_SUA5"/>
</dbReference>
<keyword evidence="10 13" id="KW-0067">ATP-binding</keyword>
<evidence type="ECO:0000256" key="9">
    <source>
        <dbReference type="ARBA" id="ARBA00022741"/>
    </source>
</evidence>
<organism evidence="15 16">
    <name type="scientific">Lactobacillus kullabergensis</name>
    <dbReference type="NCBI Taxonomy" id="1218493"/>
    <lineage>
        <taxon>Bacteria</taxon>
        <taxon>Bacillati</taxon>
        <taxon>Bacillota</taxon>
        <taxon>Bacilli</taxon>
        <taxon>Lactobacillales</taxon>
        <taxon>Lactobacillaceae</taxon>
        <taxon>Lactobacillus</taxon>
    </lineage>
</organism>
<evidence type="ECO:0000313" key="15">
    <source>
        <dbReference type="EMBL" id="AWM75173.1"/>
    </source>
</evidence>
<comment type="similarity">
    <text evidence="2 13">Belongs to the SUA5 family.</text>
</comment>
<dbReference type="InterPro" id="IPR006070">
    <property type="entry name" value="Sua5-like_dom"/>
</dbReference>
<dbReference type="EMBL" id="CP029477">
    <property type="protein sequence ID" value="AWM75173.1"/>
    <property type="molecule type" value="Genomic_DNA"/>
</dbReference>
<dbReference type="Gene3D" id="3.90.870.10">
    <property type="entry name" value="DHBP synthase"/>
    <property type="match status" value="1"/>
</dbReference>
<evidence type="ECO:0000256" key="11">
    <source>
        <dbReference type="ARBA" id="ARBA00029774"/>
    </source>
</evidence>
<keyword evidence="6 13" id="KW-0808">Transferase</keyword>
<keyword evidence="7 13" id="KW-0819">tRNA processing</keyword>
<dbReference type="EC" id="2.7.7.87" evidence="3 13"/>
<evidence type="ECO:0000256" key="5">
    <source>
        <dbReference type="ARBA" id="ARBA00022490"/>
    </source>
</evidence>
<dbReference type="Pfam" id="PF01300">
    <property type="entry name" value="Sua5_yciO_yrdC"/>
    <property type="match status" value="1"/>
</dbReference>
<accession>A0ABM6VZT2</accession>
<evidence type="ECO:0000256" key="2">
    <source>
        <dbReference type="ARBA" id="ARBA00007663"/>
    </source>
</evidence>
<dbReference type="InterPro" id="IPR017945">
    <property type="entry name" value="DHBP_synth_RibB-like_a/b_dom"/>
</dbReference>
<evidence type="ECO:0000256" key="8">
    <source>
        <dbReference type="ARBA" id="ARBA00022695"/>
    </source>
</evidence>
<dbReference type="InterPro" id="IPR050156">
    <property type="entry name" value="TC-AMP_synthase_SUA5"/>
</dbReference>
<comment type="function">
    <text evidence="13">Required for the formation of a threonylcarbamoyl group on adenosine at position 37 (t(6)A37) in tRNAs that read codons beginning with adenine.</text>
</comment>
<keyword evidence="8 13" id="KW-0548">Nucleotidyltransferase</keyword>
<dbReference type="Pfam" id="PF03481">
    <property type="entry name" value="Sua5_C"/>
    <property type="match status" value="1"/>
</dbReference>
<dbReference type="Proteomes" id="UP000246036">
    <property type="component" value="Chromosome"/>
</dbReference>
<evidence type="ECO:0000256" key="6">
    <source>
        <dbReference type="ARBA" id="ARBA00022679"/>
    </source>
</evidence>
<evidence type="ECO:0000256" key="10">
    <source>
        <dbReference type="ARBA" id="ARBA00022840"/>
    </source>
</evidence>
<dbReference type="SUPFAM" id="SSF55821">
    <property type="entry name" value="YrdC/RibB"/>
    <property type="match status" value="1"/>
</dbReference>
<evidence type="ECO:0000313" key="16">
    <source>
        <dbReference type="Proteomes" id="UP000246036"/>
    </source>
</evidence>
<evidence type="ECO:0000256" key="12">
    <source>
        <dbReference type="ARBA" id="ARBA00048366"/>
    </source>
</evidence>
<keyword evidence="5 13" id="KW-0963">Cytoplasm</keyword>
<dbReference type="PROSITE" id="PS51163">
    <property type="entry name" value="YRDC"/>
    <property type="match status" value="1"/>
</dbReference>
<sequence>MMETKIFSQDQIDDAVKLLAEGELVAFPTETVYGLGAIATNEQAVKNVYAAKGRPSDNPLIVTVTDAQMMSKYAKEVPERAQKLIKKFWPGPLTLLLYVKPNSLPKAVTGGLDTVAFRCPHDALTHELISKLGYPIVGPSANTSTKPSPTTAQHVYHDLKGKIAGIIDGGPTEVGLESTIIDLSVATPVVLRPGAITPEELSNALGEKVLINSGKVSDKDVPKAPGMKYRHYAPSAPVVVVDDPQDFANIELTSATGVMALNDVLNKINLPAVNKFNLGKNLADADHNLFGGLRYFDDKPEIKQIFVQGFNGSEDTLAYMNRLNKAAAGHHYMAK</sequence>
<keyword evidence="16" id="KW-1185">Reference proteome</keyword>
<protein>
    <recommendedName>
        <fullName evidence="4 13">Threonylcarbamoyl-AMP synthase</fullName>
        <shortName evidence="13">TC-AMP synthase</shortName>
        <ecNumber evidence="3 13">2.7.7.87</ecNumber>
    </recommendedName>
    <alternativeName>
        <fullName evidence="11 13">L-threonylcarbamoyladenylate synthase</fullName>
    </alternativeName>
</protein>
<evidence type="ECO:0000256" key="7">
    <source>
        <dbReference type="ARBA" id="ARBA00022694"/>
    </source>
</evidence>
<comment type="subcellular location">
    <subcellularLocation>
        <location evidence="1 13">Cytoplasm</location>
    </subcellularLocation>
</comment>
<dbReference type="PANTHER" id="PTHR17490">
    <property type="entry name" value="SUA5"/>
    <property type="match status" value="1"/>
</dbReference>
<evidence type="ECO:0000256" key="1">
    <source>
        <dbReference type="ARBA" id="ARBA00004496"/>
    </source>
</evidence>
<keyword evidence="9 13" id="KW-0547">Nucleotide-binding</keyword>
<dbReference type="Gene3D" id="3.40.50.11030">
    <property type="entry name" value="Threonylcarbamoyl-AMP synthase, C-terminal domain"/>
    <property type="match status" value="1"/>
</dbReference>
<proteinExistence type="inferred from homology"/>
<name>A0ABM6VZT2_9LACO</name>
<dbReference type="InterPro" id="IPR005145">
    <property type="entry name" value="Sua5_C"/>
</dbReference>